<organism evidence="1 2">
    <name type="scientific">Tritrichomonas musculus</name>
    <dbReference type="NCBI Taxonomy" id="1915356"/>
    <lineage>
        <taxon>Eukaryota</taxon>
        <taxon>Metamonada</taxon>
        <taxon>Parabasalia</taxon>
        <taxon>Tritrichomonadida</taxon>
        <taxon>Tritrichomonadidae</taxon>
        <taxon>Tritrichomonas</taxon>
    </lineage>
</organism>
<dbReference type="Proteomes" id="UP001470230">
    <property type="component" value="Unassembled WGS sequence"/>
</dbReference>
<gene>
    <name evidence="1" type="ORF">M9Y10_029025</name>
</gene>
<evidence type="ECO:0000313" key="1">
    <source>
        <dbReference type="EMBL" id="KAK8891805.1"/>
    </source>
</evidence>
<reference evidence="1 2" key="1">
    <citation type="submission" date="2024-04" db="EMBL/GenBank/DDBJ databases">
        <title>Tritrichomonas musculus Genome.</title>
        <authorList>
            <person name="Alves-Ferreira E."/>
            <person name="Grigg M."/>
            <person name="Lorenzi H."/>
            <person name="Galac M."/>
        </authorList>
    </citation>
    <scope>NUCLEOTIDE SEQUENCE [LARGE SCALE GENOMIC DNA]</scope>
    <source>
        <strain evidence="1 2">EAF2021</strain>
    </source>
</reference>
<comment type="caution">
    <text evidence="1">The sequence shown here is derived from an EMBL/GenBank/DDBJ whole genome shotgun (WGS) entry which is preliminary data.</text>
</comment>
<keyword evidence="2" id="KW-1185">Reference proteome</keyword>
<dbReference type="EMBL" id="JAPFFF010000004">
    <property type="protein sequence ID" value="KAK8891805.1"/>
    <property type="molecule type" value="Genomic_DNA"/>
</dbReference>
<evidence type="ECO:0000313" key="2">
    <source>
        <dbReference type="Proteomes" id="UP001470230"/>
    </source>
</evidence>
<protein>
    <submittedName>
        <fullName evidence="1">Uncharacterized protein</fullName>
    </submittedName>
</protein>
<name>A0ABR2KKZ4_9EUKA</name>
<accession>A0ABR2KKZ4</accession>
<sequence length="138" mass="16196">MSEENINFFGFRMFDRNENEINLSEFLKYDVIVVVNCLNVDESKERAAYYCQLDKREKRVQILCLLGSKFFYDGHQDVQSLRLISYLREKTSCHNDVEDGLTFLIDNRAHNPGQELISYIGNNLTNQKVQEAVDKFLD</sequence>
<proteinExistence type="predicted"/>